<name>A0A6S7BKW4_9BURK</name>
<organism evidence="1 2">
    <name type="scientific">Paraburkholderia ultramafica</name>
    <dbReference type="NCBI Taxonomy" id="1544867"/>
    <lineage>
        <taxon>Bacteria</taxon>
        <taxon>Pseudomonadati</taxon>
        <taxon>Pseudomonadota</taxon>
        <taxon>Betaproteobacteria</taxon>
        <taxon>Burkholderiales</taxon>
        <taxon>Burkholderiaceae</taxon>
        <taxon>Paraburkholderia</taxon>
    </lineage>
</organism>
<dbReference type="EMBL" id="CADIKK010000035">
    <property type="protein sequence ID" value="CAB3803398.1"/>
    <property type="molecule type" value="Genomic_DNA"/>
</dbReference>
<sequence>MPSVFVALMLSACAPSIPVQNTQFVPVTATQQRVRIVSQVDVRLTSGYSRQVRGGSLWRPVGQVPQGLVLQPVGSVFTIEGRQVHEAYLVVKEDALVGFYLPGESHFSPLASPQSITTERSND</sequence>
<evidence type="ECO:0000313" key="1">
    <source>
        <dbReference type="EMBL" id="CAB3803398.1"/>
    </source>
</evidence>
<protein>
    <submittedName>
        <fullName evidence="1">Uncharacterized protein</fullName>
    </submittedName>
</protein>
<evidence type="ECO:0000313" key="2">
    <source>
        <dbReference type="Proteomes" id="UP000494365"/>
    </source>
</evidence>
<gene>
    <name evidence="1" type="ORF">LMG28614_05811</name>
</gene>
<dbReference type="AlphaFoldDB" id="A0A6S7BKW4"/>
<reference evidence="1 2" key="1">
    <citation type="submission" date="2020-04" db="EMBL/GenBank/DDBJ databases">
        <authorList>
            <person name="De Canck E."/>
        </authorList>
    </citation>
    <scope>NUCLEOTIDE SEQUENCE [LARGE SCALE GENOMIC DNA]</scope>
    <source>
        <strain evidence="1 2">LMG 28614</strain>
    </source>
</reference>
<proteinExistence type="predicted"/>
<keyword evidence="2" id="KW-1185">Reference proteome</keyword>
<accession>A0A6S7BKW4</accession>
<dbReference type="Proteomes" id="UP000494365">
    <property type="component" value="Unassembled WGS sequence"/>
</dbReference>